<dbReference type="GO" id="GO:0055070">
    <property type="term" value="P:copper ion homeostasis"/>
    <property type="evidence" value="ECO:0007669"/>
    <property type="project" value="InterPro"/>
</dbReference>
<evidence type="ECO:0000256" key="1">
    <source>
        <dbReference type="SAM" id="Coils"/>
    </source>
</evidence>
<keyword evidence="4" id="KW-1185">Reference proteome</keyword>
<dbReference type="AlphaFoldDB" id="F8A7N5"/>
<proteinExistence type="predicted"/>
<dbReference type="RefSeq" id="WP_013883955.1">
    <property type="nucleotide sequence ID" value="NC_015671.1"/>
</dbReference>
<feature type="region of interest" description="Disordered" evidence="2">
    <location>
        <begin position="322"/>
        <end position="357"/>
    </location>
</feature>
<dbReference type="eggNOG" id="ENOG5032TBA">
    <property type="taxonomic scope" value="Bacteria"/>
</dbReference>
<evidence type="ECO:0000313" key="4">
    <source>
        <dbReference type="Proteomes" id="UP000000485"/>
    </source>
</evidence>
<dbReference type="KEGG" id="cga:Celgi_1935"/>
<dbReference type="InterPro" id="IPR021522">
    <property type="entry name" value="MctB"/>
</dbReference>
<gene>
    <name evidence="3" type="ordered locus">Celgi_1935</name>
</gene>
<dbReference type="HOGENOM" id="CLU_072020_0_1_11"/>
<evidence type="ECO:0000313" key="3">
    <source>
        <dbReference type="EMBL" id="AEI12437.1"/>
    </source>
</evidence>
<keyword evidence="1" id="KW-0175">Coiled coil</keyword>
<dbReference type="Pfam" id="PF11382">
    <property type="entry name" value="MctB"/>
    <property type="match status" value="1"/>
</dbReference>
<evidence type="ECO:0000256" key="2">
    <source>
        <dbReference type="SAM" id="MobiDB-lite"/>
    </source>
</evidence>
<dbReference type="GO" id="GO:0016020">
    <property type="term" value="C:membrane"/>
    <property type="evidence" value="ECO:0007669"/>
    <property type="project" value="InterPro"/>
</dbReference>
<dbReference type="EMBL" id="CP002665">
    <property type="protein sequence ID" value="AEI12437.1"/>
    <property type="molecule type" value="Genomic_DNA"/>
</dbReference>
<reference evidence="4" key="1">
    <citation type="submission" date="2011-04" db="EMBL/GenBank/DDBJ databases">
        <title>Complete sequence of Cellvibrio gilvus ATCC 13127.</title>
        <authorList>
            <person name="Lucas S."/>
            <person name="Han J."/>
            <person name="Lapidus A."/>
            <person name="Cheng J.-F."/>
            <person name="Goodwin L."/>
            <person name="Pitluck S."/>
            <person name="Peters L."/>
            <person name="Munk A."/>
            <person name="Detter J.C."/>
            <person name="Han C."/>
            <person name="Tapia R."/>
            <person name="Land M."/>
            <person name="Hauser L."/>
            <person name="Kyrpides N."/>
            <person name="Ivanova N."/>
            <person name="Ovchinnikova G."/>
            <person name="Pagani I."/>
            <person name="Mead D."/>
            <person name="Brumm P."/>
            <person name="Woyke T."/>
        </authorList>
    </citation>
    <scope>NUCLEOTIDE SEQUENCE [LARGE SCALE GENOMIC DNA]</scope>
    <source>
        <strain evidence="4">ATCC 13127 / NRRL B-14078</strain>
    </source>
</reference>
<dbReference type="Proteomes" id="UP000000485">
    <property type="component" value="Chromosome"/>
</dbReference>
<evidence type="ECO:0008006" key="5">
    <source>
        <dbReference type="Google" id="ProtNLM"/>
    </source>
</evidence>
<feature type="coiled-coil region" evidence="1">
    <location>
        <begin position="34"/>
        <end position="61"/>
    </location>
</feature>
<feature type="compositionally biased region" description="Acidic residues" evidence="2">
    <location>
        <begin position="334"/>
        <end position="348"/>
    </location>
</feature>
<dbReference type="STRING" id="593907.Celgi_1935"/>
<sequence precursor="true">MIDFRYHLVSLISVFLALAVGIALGAGPLKETIGDTLTGQVEQLRTEKDELRGELDRTSGELQEARGFIDASGERLLAGSLSGRRVAVLALGAVDESVRTAVDERLTQSGAEVTAHATLTDAWYDPDVRSFRNQLAGLLAENLDPAPAADATLDERLAQTLVQGLAGADPAAPDALSADAQNILAILTGGDNPLVSLQEDVTTGADALVVLAVPVSESAQEEAATPSPEAGAAVLEAQLAVLSAAQQLSEGAVLADGPRVEGSLVQAVLGDDALAGALTTVSDVQLASAQITVPLALAARIGDVNGHYGSGDGETLVPDAVELTPVDRTPVVVEEQDDTSGDEGDAPDPDSTTGTQG</sequence>
<name>F8A7N5_CELGA</name>
<dbReference type="OrthoDB" id="4350157at2"/>
<organism evidence="3 4">
    <name type="scientific">Cellulomonas gilvus (strain ATCC 13127 / NRRL B-14078)</name>
    <name type="common">Cellvibrio gilvus</name>
    <dbReference type="NCBI Taxonomy" id="593907"/>
    <lineage>
        <taxon>Bacteria</taxon>
        <taxon>Bacillati</taxon>
        <taxon>Actinomycetota</taxon>
        <taxon>Actinomycetes</taxon>
        <taxon>Micrococcales</taxon>
        <taxon>Cellulomonadaceae</taxon>
        <taxon>Cellulomonas</taxon>
    </lineage>
</organism>
<protein>
    <recommendedName>
        <fullName evidence="5">Copper transport outer membrane protein MctB</fullName>
    </recommendedName>
</protein>
<accession>F8A7N5</accession>